<sequence length="366" mass="41205">MYSPQPPSDGNPDDGALARPRRQLSTASAADSLAVFALAKLIDDRATHQADPQLALALAFAICARFQERSITFDSSSYHKLGDDSGAFTTKNDDDFSGSYFAGLQTWDDPTGPSDEYTFKELQDEFIAACKNCNLPWAYKMPMPEHLERLREQNECKMLEIPLHLYPAELEIMELKERSLFTERRKVYGHFNFLVKDSDGTHTLFFAEVDLNCKEEKDVYLCCPLEENDNGHCFGCREWDVALQHPTSADYLGGHKDILFVFRQQLAPSVGSLAKVNAAEEKIDKKEGGSAEPAELEIMELKEYTRFREHGKVYGHYNFVVKDSDGTLTLFFAEVIVLGAKFGSWNLGIPLVLNIWVATVMSAFHT</sequence>
<dbReference type="Proteomes" id="UP000008022">
    <property type="component" value="Unassembled WGS sequence"/>
</dbReference>
<dbReference type="Gramene" id="ORUFI10G18910.3">
    <property type="protein sequence ID" value="ORUFI10G18910.3"/>
    <property type="gene ID" value="ORUFI10G18910"/>
</dbReference>
<dbReference type="InterPro" id="IPR022059">
    <property type="entry name" value="DUF3615"/>
</dbReference>
<dbReference type="PANTHER" id="PTHR33326">
    <property type="entry name" value="OS05G0543800 PROTEIN"/>
    <property type="match status" value="1"/>
</dbReference>
<proteinExistence type="predicted"/>
<reference evidence="4" key="1">
    <citation type="submission" date="2013-06" db="EMBL/GenBank/DDBJ databases">
        <authorList>
            <person name="Zhao Q."/>
        </authorList>
    </citation>
    <scope>NUCLEOTIDE SEQUENCE</scope>
    <source>
        <strain evidence="4">cv. W1943</strain>
    </source>
</reference>
<evidence type="ECO:0000313" key="4">
    <source>
        <dbReference type="Proteomes" id="UP000008022"/>
    </source>
</evidence>
<dbReference type="AlphaFoldDB" id="A0A0E0R264"/>
<evidence type="ECO:0000259" key="2">
    <source>
        <dbReference type="Pfam" id="PF12274"/>
    </source>
</evidence>
<reference evidence="3" key="2">
    <citation type="submission" date="2015-06" db="UniProtKB">
        <authorList>
            <consortium name="EnsemblPlants"/>
        </authorList>
    </citation>
    <scope>IDENTIFICATION</scope>
</reference>
<organism evidence="3 4">
    <name type="scientific">Oryza rufipogon</name>
    <name type="common">Brownbeard rice</name>
    <name type="synonym">Asian wild rice</name>
    <dbReference type="NCBI Taxonomy" id="4529"/>
    <lineage>
        <taxon>Eukaryota</taxon>
        <taxon>Viridiplantae</taxon>
        <taxon>Streptophyta</taxon>
        <taxon>Embryophyta</taxon>
        <taxon>Tracheophyta</taxon>
        <taxon>Spermatophyta</taxon>
        <taxon>Magnoliopsida</taxon>
        <taxon>Liliopsida</taxon>
        <taxon>Poales</taxon>
        <taxon>Poaceae</taxon>
        <taxon>BOP clade</taxon>
        <taxon>Oryzoideae</taxon>
        <taxon>Oryzeae</taxon>
        <taxon>Oryzinae</taxon>
        <taxon>Oryza</taxon>
    </lineage>
</organism>
<dbReference type="PANTHER" id="PTHR33326:SF11">
    <property type="entry name" value="OS10G0373300 PROTEIN"/>
    <property type="match status" value="1"/>
</dbReference>
<accession>A0A0E0R264</accession>
<dbReference type="EnsemblPlants" id="ORUFI10G18910.3">
    <property type="protein sequence ID" value="ORUFI10G18910.3"/>
    <property type="gene ID" value="ORUFI10G18910"/>
</dbReference>
<feature type="domain" description="DUF3615" evidence="2">
    <location>
        <begin position="169"/>
        <end position="246"/>
    </location>
</feature>
<evidence type="ECO:0000313" key="3">
    <source>
        <dbReference type="EnsemblPlants" id="ORUFI10G18910.3"/>
    </source>
</evidence>
<dbReference type="HOGENOM" id="CLU_757353_0_0_1"/>
<evidence type="ECO:0000256" key="1">
    <source>
        <dbReference type="SAM" id="MobiDB-lite"/>
    </source>
</evidence>
<feature type="domain" description="DUF3615" evidence="2">
    <location>
        <begin position="294"/>
        <end position="335"/>
    </location>
</feature>
<dbReference type="Pfam" id="PF12274">
    <property type="entry name" value="DUF3615"/>
    <property type="match status" value="2"/>
</dbReference>
<name>A0A0E0R264_ORYRU</name>
<protein>
    <recommendedName>
        <fullName evidence="2">DUF3615 domain-containing protein</fullName>
    </recommendedName>
</protein>
<feature type="region of interest" description="Disordered" evidence="1">
    <location>
        <begin position="1"/>
        <end position="23"/>
    </location>
</feature>
<keyword evidence="4" id="KW-1185">Reference proteome</keyword>